<evidence type="ECO:0000313" key="3">
    <source>
        <dbReference type="Proteomes" id="UP000683417"/>
    </source>
</evidence>
<dbReference type="EMBL" id="CAJHIT010000005">
    <property type="protein sequence ID" value="CAD6501898.1"/>
    <property type="molecule type" value="Genomic_DNA"/>
</dbReference>
<feature type="region of interest" description="Disordered" evidence="1">
    <location>
        <begin position="109"/>
        <end position="140"/>
    </location>
</feature>
<organism evidence="2 3">
    <name type="scientific">Blumeria graminis f. sp. triticale</name>
    <dbReference type="NCBI Taxonomy" id="1689686"/>
    <lineage>
        <taxon>Eukaryota</taxon>
        <taxon>Fungi</taxon>
        <taxon>Dikarya</taxon>
        <taxon>Ascomycota</taxon>
        <taxon>Pezizomycotina</taxon>
        <taxon>Leotiomycetes</taxon>
        <taxon>Erysiphales</taxon>
        <taxon>Erysiphaceae</taxon>
        <taxon>Blumeria</taxon>
    </lineage>
</organism>
<dbReference type="Proteomes" id="UP000683417">
    <property type="component" value="Unassembled WGS sequence"/>
</dbReference>
<evidence type="ECO:0000256" key="1">
    <source>
        <dbReference type="SAM" id="MobiDB-lite"/>
    </source>
</evidence>
<comment type="caution">
    <text evidence="2">The sequence shown here is derived from an EMBL/GenBank/DDBJ whole genome shotgun (WGS) entry which is preliminary data.</text>
</comment>
<accession>A0A9W4D0F1</accession>
<name>A0A9W4D0F1_BLUGR</name>
<dbReference type="AlphaFoldDB" id="A0A9W4D0F1"/>
<evidence type="ECO:0000313" key="2">
    <source>
        <dbReference type="EMBL" id="CAD6501898.1"/>
    </source>
</evidence>
<gene>
    <name evidence="2" type="ORF">BGTH12_LOCUS3256</name>
</gene>
<proteinExistence type="predicted"/>
<sequence length="205" mass="23342">MYRACISATTYWRYPDNTHGIGRNGSGIDNHLLDIVMSKHLLPSYDSCVATIFAGIKDFEQADSRYVTNKIFEEEMRQENKSKDANITFPRKYCSNCKKPGHLMEESYGMGSGKEGQGPRQIARRKKQEAERKIGKNPSEDGAQVVEQDIFYYSHMALEKETPAEYTHLTSYSWSHDSWIADSDASAHIANRLEIFVPFTLSNVV</sequence>
<protein>
    <submittedName>
        <fullName evidence="2">BgTH12-02143</fullName>
    </submittedName>
</protein>
<reference evidence="2" key="1">
    <citation type="submission" date="2020-10" db="EMBL/GenBank/DDBJ databases">
        <authorList>
            <person name="Muller C M."/>
        </authorList>
    </citation>
    <scope>NUCLEOTIDE SEQUENCE</scope>
    <source>
        <strain evidence="2">THUN-12</strain>
    </source>
</reference>